<dbReference type="PROSITE" id="PS00194">
    <property type="entry name" value="THIOREDOXIN_1"/>
    <property type="match status" value="1"/>
</dbReference>
<gene>
    <name evidence="6" type="ORF">KL86DYS1_30449</name>
</gene>
<dbReference type="Gene3D" id="3.40.30.10">
    <property type="entry name" value="Glutaredoxin"/>
    <property type="match status" value="1"/>
</dbReference>
<evidence type="ECO:0000256" key="2">
    <source>
        <dbReference type="ARBA" id="ARBA00022748"/>
    </source>
</evidence>
<proteinExistence type="predicted"/>
<dbReference type="InterPro" id="IPR036249">
    <property type="entry name" value="Thioredoxin-like_sf"/>
</dbReference>
<sequence length="367" mass="40563">MKKIILSLSAVLILATSCGEKDQFTIHGTIAGASDSTKVYLQTLEDNWRDQVAIDSAYVTNGKFEFKGLAKEGAKVHFIALAKPTDIVKRPVLLVVEPGQIEVALDSVSTIKGTASNDAYQGLNTKLSGFDTELKAVFEKSKLDTSKVVKAELEKQYEEIDGQKTKEIYNYVKANIQSQIGAYIFASRSYLFTLDQMKELFASVKPEYKTNERMAKLEARIQALDATSEGKVFTDLKGKTPDGKDAALSDYAGKGKYVLVDFWASWCPPCRAEMPKLVEAYKQFGTKDFEIVGISLDRTNEDWVKGIKDLGITWPQISDLKFWDSELAGAYGVNSIPHLVLLDKDGKIIARGISADEAVAKLTELLK</sequence>
<dbReference type="Pfam" id="PF00578">
    <property type="entry name" value="AhpC-TSA"/>
    <property type="match status" value="1"/>
</dbReference>
<dbReference type="InterPro" id="IPR050553">
    <property type="entry name" value="Thioredoxin_ResA/DsbE_sf"/>
</dbReference>
<dbReference type="InterPro" id="IPR025380">
    <property type="entry name" value="DUF4369"/>
</dbReference>
<reference evidence="6" key="1">
    <citation type="submission" date="2016-04" db="EMBL/GenBank/DDBJ databases">
        <authorList>
            <person name="Evans L.H."/>
            <person name="Alamgir A."/>
            <person name="Owens N."/>
            <person name="Weber N.D."/>
            <person name="Virtaneva K."/>
            <person name="Barbian K."/>
            <person name="Babar A."/>
            <person name="Rosenke K."/>
        </authorList>
    </citation>
    <scope>NUCLEOTIDE SEQUENCE</scope>
    <source>
        <strain evidence="6">86-1</strain>
    </source>
</reference>
<organism evidence="6">
    <name type="scientific">uncultured Dysgonomonas sp</name>
    <dbReference type="NCBI Taxonomy" id="206096"/>
    <lineage>
        <taxon>Bacteria</taxon>
        <taxon>Pseudomonadati</taxon>
        <taxon>Bacteroidota</taxon>
        <taxon>Bacteroidia</taxon>
        <taxon>Bacteroidales</taxon>
        <taxon>Dysgonomonadaceae</taxon>
        <taxon>Dysgonomonas</taxon>
        <taxon>environmental samples</taxon>
    </lineage>
</organism>
<dbReference type="PROSITE" id="PS51257">
    <property type="entry name" value="PROKAR_LIPOPROTEIN"/>
    <property type="match status" value="1"/>
</dbReference>
<dbReference type="GO" id="GO:0030313">
    <property type="term" value="C:cell envelope"/>
    <property type="evidence" value="ECO:0007669"/>
    <property type="project" value="UniProtKB-SubCell"/>
</dbReference>
<evidence type="ECO:0000256" key="4">
    <source>
        <dbReference type="ARBA" id="ARBA00023284"/>
    </source>
</evidence>
<dbReference type="InterPro" id="IPR017937">
    <property type="entry name" value="Thioredoxin_CS"/>
</dbReference>
<evidence type="ECO:0000256" key="1">
    <source>
        <dbReference type="ARBA" id="ARBA00004196"/>
    </source>
</evidence>
<protein>
    <recommendedName>
        <fullName evidence="5">Thioredoxin domain-containing protein</fullName>
    </recommendedName>
</protein>
<feature type="domain" description="Thioredoxin" evidence="5">
    <location>
        <begin position="227"/>
        <end position="367"/>
    </location>
</feature>
<dbReference type="GO" id="GO:0017004">
    <property type="term" value="P:cytochrome complex assembly"/>
    <property type="evidence" value="ECO:0007669"/>
    <property type="project" value="UniProtKB-KW"/>
</dbReference>
<comment type="subcellular location">
    <subcellularLocation>
        <location evidence="1">Cell envelope</location>
    </subcellularLocation>
</comment>
<dbReference type="PANTHER" id="PTHR42852:SF6">
    <property type="entry name" value="THIOL:DISULFIDE INTERCHANGE PROTEIN DSBE"/>
    <property type="match status" value="1"/>
</dbReference>
<evidence type="ECO:0000256" key="3">
    <source>
        <dbReference type="ARBA" id="ARBA00023157"/>
    </source>
</evidence>
<evidence type="ECO:0000313" key="6">
    <source>
        <dbReference type="EMBL" id="SBW02964.1"/>
    </source>
</evidence>
<dbReference type="PANTHER" id="PTHR42852">
    <property type="entry name" value="THIOL:DISULFIDE INTERCHANGE PROTEIN DSBE"/>
    <property type="match status" value="1"/>
</dbReference>
<dbReference type="AlphaFoldDB" id="A0A212JU32"/>
<dbReference type="Pfam" id="PF14289">
    <property type="entry name" value="DUF4369"/>
    <property type="match status" value="1"/>
</dbReference>
<dbReference type="InterPro" id="IPR000866">
    <property type="entry name" value="AhpC/TSA"/>
</dbReference>
<evidence type="ECO:0000259" key="5">
    <source>
        <dbReference type="PROSITE" id="PS51352"/>
    </source>
</evidence>
<dbReference type="RefSeq" id="WP_296942297.1">
    <property type="nucleotide sequence ID" value="NZ_LT599032.1"/>
</dbReference>
<dbReference type="PROSITE" id="PS51352">
    <property type="entry name" value="THIOREDOXIN_2"/>
    <property type="match status" value="1"/>
</dbReference>
<dbReference type="EMBL" id="FLUM01000003">
    <property type="protein sequence ID" value="SBW02964.1"/>
    <property type="molecule type" value="Genomic_DNA"/>
</dbReference>
<keyword evidence="3" id="KW-1015">Disulfide bond</keyword>
<dbReference type="InterPro" id="IPR013766">
    <property type="entry name" value="Thioredoxin_domain"/>
</dbReference>
<keyword evidence="2" id="KW-0201">Cytochrome c-type biogenesis</keyword>
<accession>A0A212JU32</accession>
<keyword evidence="4" id="KW-0676">Redox-active center</keyword>
<dbReference type="SUPFAM" id="SSF52833">
    <property type="entry name" value="Thioredoxin-like"/>
    <property type="match status" value="1"/>
</dbReference>
<name>A0A212JU32_9BACT</name>
<dbReference type="CDD" id="cd02966">
    <property type="entry name" value="TlpA_like_family"/>
    <property type="match status" value="1"/>
</dbReference>